<dbReference type="InterPro" id="IPR020843">
    <property type="entry name" value="ER"/>
</dbReference>
<dbReference type="Pfam" id="PF08240">
    <property type="entry name" value="ADH_N"/>
    <property type="match status" value="1"/>
</dbReference>
<dbReference type="SUPFAM" id="SSF51735">
    <property type="entry name" value="NAD(P)-binding Rossmann-fold domains"/>
    <property type="match status" value="1"/>
</dbReference>
<dbReference type="GO" id="GO:0016491">
    <property type="term" value="F:oxidoreductase activity"/>
    <property type="evidence" value="ECO:0007669"/>
    <property type="project" value="InterPro"/>
</dbReference>
<dbReference type="Gene3D" id="3.40.50.720">
    <property type="entry name" value="NAD(P)-binding Rossmann-like Domain"/>
    <property type="match status" value="1"/>
</dbReference>
<dbReference type="PANTHER" id="PTHR43482:SF1">
    <property type="entry name" value="PROTEIN AST1-RELATED"/>
    <property type="match status" value="1"/>
</dbReference>
<dbReference type="KEGG" id="chn:A605_11380"/>
<dbReference type="AlphaFoldDB" id="M1P9C0"/>
<dbReference type="SMART" id="SM00829">
    <property type="entry name" value="PKS_ER"/>
    <property type="match status" value="1"/>
</dbReference>
<dbReference type="SUPFAM" id="SSF50129">
    <property type="entry name" value="GroES-like"/>
    <property type="match status" value="1"/>
</dbReference>
<sequence length="320" mass="32829">MRTIVHTDYRTDSLHLEERPRPGIAPTEVLVRVAGAGVDRGTWHLVTGTPALIRLGSGLRHPRQPVPGSELSGTVERVGEKVTRFAPGDHVFGVGRGTWAEYAVAAEDGLAPAPESSPLADVAVLGVSGVTAFGAVGAARVRAGSTVLVLGASGGVGTHVVQLATARGGLVTAVCSGAKVDVVRGLGARRVLDYEKGEDIDAGDFDAVIDLGGNRSLSTLASYLTRGGTVVIVGGEQDGGGLLGGYGRQLSAPVVGTLTGRRLRGLTSATRAGELAELATLVDAGQLRPVVDRRLPLERAGEALRLLEQGKVTGKIVLTP</sequence>
<dbReference type="HOGENOM" id="CLU_026673_3_3_11"/>
<gene>
    <name evidence="2" type="ORF">A605_11380</name>
</gene>
<dbReference type="RefSeq" id="WP_015401692.1">
    <property type="nucleotide sequence ID" value="NC_020302.1"/>
</dbReference>
<evidence type="ECO:0000313" key="2">
    <source>
        <dbReference type="EMBL" id="AGF73276.1"/>
    </source>
</evidence>
<reference evidence="2 3" key="1">
    <citation type="journal article" date="2012" name="Stand. Genomic Sci.">
        <title>Genome sequence of the halotolerant bacterium Corynebacterium halotolerans type strain YIM 70093(T) (= DSM 44683(T)).</title>
        <authorList>
            <person name="Ruckert C."/>
            <person name="Albersmeier A."/>
            <person name="Al-Dilaimi A."/>
            <person name="Niehaus K."/>
            <person name="Szczepanowski R."/>
            <person name="Kalinowski J."/>
        </authorList>
    </citation>
    <scope>NUCLEOTIDE SEQUENCE [LARGE SCALE GENOMIC DNA]</scope>
    <source>
        <strain evidence="2">YIM 70093</strain>
    </source>
</reference>
<dbReference type="PANTHER" id="PTHR43482">
    <property type="entry name" value="PROTEIN AST1-RELATED"/>
    <property type="match status" value="1"/>
</dbReference>
<dbReference type="EMBL" id="CP003697">
    <property type="protein sequence ID" value="AGF73276.1"/>
    <property type="molecule type" value="Genomic_DNA"/>
</dbReference>
<dbReference type="STRING" id="1121362.A605_11380"/>
<evidence type="ECO:0000313" key="3">
    <source>
        <dbReference type="Proteomes" id="UP000011723"/>
    </source>
</evidence>
<feature type="domain" description="Enoyl reductase (ER)" evidence="1">
    <location>
        <begin position="10"/>
        <end position="318"/>
    </location>
</feature>
<dbReference type="InterPro" id="IPR013154">
    <property type="entry name" value="ADH-like_N"/>
</dbReference>
<dbReference type="PATRIC" id="fig|1121362.3.peg.2308"/>
<organism evidence="2 3">
    <name type="scientific">Corynebacterium halotolerans YIM 70093 = DSM 44683</name>
    <dbReference type="NCBI Taxonomy" id="1121362"/>
    <lineage>
        <taxon>Bacteria</taxon>
        <taxon>Bacillati</taxon>
        <taxon>Actinomycetota</taxon>
        <taxon>Actinomycetes</taxon>
        <taxon>Mycobacteriales</taxon>
        <taxon>Corynebacteriaceae</taxon>
        <taxon>Corynebacterium</taxon>
    </lineage>
</organism>
<dbReference type="eggNOG" id="COG0604">
    <property type="taxonomic scope" value="Bacteria"/>
</dbReference>
<evidence type="ECO:0000259" key="1">
    <source>
        <dbReference type="SMART" id="SM00829"/>
    </source>
</evidence>
<dbReference type="Gene3D" id="3.90.180.10">
    <property type="entry name" value="Medium-chain alcohol dehydrogenases, catalytic domain"/>
    <property type="match status" value="1"/>
</dbReference>
<keyword evidence="3" id="KW-1185">Reference proteome</keyword>
<dbReference type="Pfam" id="PF13602">
    <property type="entry name" value="ADH_zinc_N_2"/>
    <property type="match status" value="1"/>
</dbReference>
<protein>
    <submittedName>
        <fullName evidence="2">Alcohol dehydrogenase zinc-binding domain-containing protein</fullName>
    </submittedName>
</protein>
<name>M1P9C0_9CORY</name>
<dbReference type="InterPro" id="IPR052585">
    <property type="entry name" value="Lipid_raft_assoc_Zn_ADH"/>
</dbReference>
<dbReference type="Proteomes" id="UP000011723">
    <property type="component" value="Chromosome"/>
</dbReference>
<accession>M1P9C0</accession>
<dbReference type="InterPro" id="IPR011032">
    <property type="entry name" value="GroES-like_sf"/>
</dbReference>
<dbReference type="CDD" id="cd08267">
    <property type="entry name" value="MDR1"/>
    <property type="match status" value="1"/>
</dbReference>
<proteinExistence type="predicted"/>
<dbReference type="OrthoDB" id="3175656at2"/>
<dbReference type="InterPro" id="IPR036291">
    <property type="entry name" value="NAD(P)-bd_dom_sf"/>
</dbReference>